<dbReference type="InterPro" id="IPR017853">
    <property type="entry name" value="GH"/>
</dbReference>
<dbReference type="SUPFAM" id="SSF51445">
    <property type="entry name" value="(Trans)glycosidases"/>
    <property type="match status" value="1"/>
</dbReference>
<evidence type="ECO:0000313" key="2">
    <source>
        <dbReference type="Proteomes" id="UP000256977"/>
    </source>
</evidence>
<dbReference type="Proteomes" id="UP000256977">
    <property type="component" value="Unassembled WGS sequence"/>
</dbReference>
<evidence type="ECO:0000313" key="1">
    <source>
        <dbReference type="EMBL" id="RED64425.1"/>
    </source>
</evidence>
<reference evidence="1 2" key="1">
    <citation type="submission" date="2018-07" db="EMBL/GenBank/DDBJ databases">
        <title>Genomic Encyclopedia of Type Strains, Phase III (KMG-III): the genomes of soil and plant-associated and newly described type strains.</title>
        <authorList>
            <person name="Whitman W."/>
        </authorList>
    </citation>
    <scope>NUCLEOTIDE SEQUENCE [LARGE SCALE GENOMIC DNA]</scope>
    <source>
        <strain evidence="1 2">CECT 7287</strain>
    </source>
</reference>
<accession>A0A3D9IRV6</accession>
<protein>
    <submittedName>
        <fullName evidence="1">Alpha-galactosidase</fullName>
    </submittedName>
</protein>
<dbReference type="Gene3D" id="3.20.20.70">
    <property type="entry name" value="Aldolase class I"/>
    <property type="match status" value="1"/>
</dbReference>
<proteinExistence type="predicted"/>
<dbReference type="RefSeq" id="WP_116063409.1">
    <property type="nucleotide sequence ID" value="NZ_QRDZ01000023.1"/>
</dbReference>
<comment type="caution">
    <text evidence="1">The sequence shown here is derived from an EMBL/GenBank/DDBJ whole genome shotgun (WGS) entry which is preliminary data.</text>
</comment>
<name>A0A3D9IRV6_9BACL</name>
<organism evidence="1 2">
    <name type="scientific">Cohnella phaseoli</name>
    <dbReference type="NCBI Taxonomy" id="456490"/>
    <lineage>
        <taxon>Bacteria</taxon>
        <taxon>Bacillati</taxon>
        <taxon>Bacillota</taxon>
        <taxon>Bacilli</taxon>
        <taxon>Bacillales</taxon>
        <taxon>Paenibacillaceae</taxon>
        <taxon>Cohnella</taxon>
    </lineage>
</organism>
<keyword evidence="2" id="KW-1185">Reference proteome</keyword>
<dbReference type="EMBL" id="QRDZ01000023">
    <property type="protein sequence ID" value="RED64425.1"/>
    <property type="molecule type" value="Genomic_DNA"/>
</dbReference>
<sequence>MKTELELPAFAMAETADGWTKLSPAGRGRWQGDGIEVEIASRDKQLEIYIQPTVKPFLTLKLFWNWDYEYSDRWVLLGDQWERGFGDLEWRGIAPERTMPWYFLAHNGKTTLGYGVKTGANALCYWQANQEQIVLTADLRCGSEGVVLGQRQLHAATIVHFAESLDRTAFSCAQDFCSTMCERPLMPPYPVYGGNNWYYAYGKSSHEAILNDSRFIASLVPEEETNRPFMVIDDGWQLTSGDGQAWGGPWVGNSRFPDMRRLAEEMKGIGVRPGIWFRPLVTAEYVPESWRRYRGPEGHVLDPSIPEVLSFIGDNVRKMTDWGYELLKHDYSTFDLTGKWGFQMKSQPNALPYSFQDRSRTTAEIVTSLYRTIADASGESLVIGCNTIGHLAAGLFEIQRTGDDTSGKSWERTRFMGVNTLAFRMPQHGTFFSHDADCVGITTQVPWELNGQWLKLLAASGTPLFVSVDPAIVNEEQKQELRRAFAVAAKPMPSAEPLDWLATTSPNRWVLNGKEERFSWHNDSLDVHRYRDAEWWK</sequence>
<dbReference type="InterPro" id="IPR013785">
    <property type="entry name" value="Aldolase_TIM"/>
</dbReference>
<dbReference type="OrthoDB" id="9758822at2"/>
<gene>
    <name evidence="1" type="ORF">DFP98_12397</name>
</gene>
<dbReference type="AlphaFoldDB" id="A0A3D9IRV6"/>